<feature type="compositionally biased region" description="Basic and acidic residues" evidence="1">
    <location>
        <begin position="375"/>
        <end position="415"/>
    </location>
</feature>
<sequence length="540" mass="58433">MVKGAPSTREALLRGKKLKECVKQQKQDTSSKPSKPSTPDVPLDTEVGCGGLTLKKLMKQEKLSYHDAVAVYQAFQESQQPETPAPAVLSKGPAAKSRKAERSSEAKTPAQKPKEGKLKGILRKNACDDLSQVSGASTTPTEILSDGPKVSFRVTSKRPAQDEPDAPPPKRKHVASAAPALANEANQDETRENDECWDDNDDAWWDEDNVWLEYDLWRKGVPQLSEMNCAGPQKDALKEAKEEVKAEDESQVSAASFVATQEIIREHHRLAGHAQSPVRMDSNVSELLKELGPSASQLGPDVSALLLKVQQLEKEKDELRSQISASSIPDEKPHRPQPTPARADIKAPVFQTPSPKKTTVSPPRGCGSQNTGSPDQEKPTRSPDHEKSSSIPDQEKPSSIPDREKPSIPDPKESAETLPEGPDSAVGEQAGGPRIMPDGLPEKVNSTTHRKEWMRFAAVDLSNGPDEMNELCAKIHAKVMELKLCEAQAKGASSSRSAATAAALDDRLVRATCAGDSSITLACELGEEPSGGWLQVHDDP</sequence>
<comment type="caution">
    <text evidence="2">The sequence shown here is derived from an EMBL/GenBank/DDBJ whole genome shotgun (WGS) entry which is preliminary data.</text>
</comment>
<feature type="compositionally biased region" description="Polar residues" evidence="1">
    <location>
        <begin position="131"/>
        <end position="142"/>
    </location>
</feature>
<feature type="region of interest" description="Disordered" evidence="1">
    <location>
        <begin position="314"/>
        <end position="447"/>
    </location>
</feature>
<evidence type="ECO:0000313" key="2">
    <source>
        <dbReference type="EMBL" id="OLP80681.1"/>
    </source>
</evidence>
<feature type="compositionally biased region" description="Low complexity" evidence="1">
    <location>
        <begin position="27"/>
        <end position="40"/>
    </location>
</feature>
<name>A0A1Q9CCP1_SYMMI</name>
<dbReference type="AlphaFoldDB" id="A0A1Q9CCP1"/>
<feature type="region of interest" description="Disordered" evidence="1">
    <location>
        <begin position="77"/>
        <end position="200"/>
    </location>
</feature>
<evidence type="ECO:0000256" key="1">
    <source>
        <dbReference type="SAM" id="MobiDB-lite"/>
    </source>
</evidence>
<feature type="region of interest" description="Disordered" evidence="1">
    <location>
        <begin position="1"/>
        <end position="48"/>
    </location>
</feature>
<protein>
    <submittedName>
        <fullName evidence="2">Uncharacterized protein</fullName>
    </submittedName>
</protein>
<feature type="compositionally biased region" description="Low complexity" evidence="1">
    <location>
        <begin position="352"/>
        <end position="363"/>
    </location>
</feature>
<keyword evidence="3" id="KW-1185">Reference proteome</keyword>
<accession>A0A1Q9CCP1</accession>
<reference evidence="2 3" key="1">
    <citation type="submission" date="2016-02" db="EMBL/GenBank/DDBJ databases">
        <title>Genome analysis of coral dinoflagellate symbionts highlights evolutionary adaptations to a symbiotic lifestyle.</title>
        <authorList>
            <person name="Aranda M."/>
            <person name="Li Y."/>
            <person name="Liew Y.J."/>
            <person name="Baumgarten S."/>
            <person name="Simakov O."/>
            <person name="Wilson M."/>
            <person name="Piel J."/>
            <person name="Ashoor H."/>
            <person name="Bougouffa S."/>
            <person name="Bajic V.B."/>
            <person name="Ryu T."/>
            <person name="Ravasi T."/>
            <person name="Bayer T."/>
            <person name="Micklem G."/>
            <person name="Kim H."/>
            <person name="Bhak J."/>
            <person name="Lajeunesse T.C."/>
            <person name="Voolstra C.R."/>
        </authorList>
    </citation>
    <scope>NUCLEOTIDE SEQUENCE [LARGE SCALE GENOMIC DNA]</scope>
    <source>
        <strain evidence="2 3">CCMP2467</strain>
    </source>
</reference>
<dbReference type="Proteomes" id="UP000186817">
    <property type="component" value="Unassembled WGS sequence"/>
</dbReference>
<gene>
    <name evidence="2" type="ORF">AK812_SmicGene38882</name>
</gene>
<feature type="compositionally biased region" description="Low complexity" evidence="1">
    <location>
        <begin position="175"/>
        <end position="185"/>
    </location>
</feature>
<dbReference type="EMBL" id="LSRX01001358">
    <property type="protein sequence ID" value="OLP80681.1"/>
    <property type="molecule type" value="Genomic_DNA"/>
</dbReference>
<proteinExistence type="predicted"/>
<evidence type="ECO:0000313" key="3">
    <source>
        <dbReference type="Proteomes" id="UP000186817"/>
    </source>
</evidence>
<dbReference type="OrthoDB" id="434080at2759"/>
<organism evidence="2 3">
    <name type="scientific">Symbiodinium microadriaticum</name>
    <name type="common">Dinoflagellate</name>
    <name type="synonym">Zooxanthella microadriatica</name>
    <dbReference type="NCBI Taxonomy" id="2951"/>
    <lineage>
        <taxon>Eukaryota</taxon>
        <taxon>Sar</taxon>
        <taxon>Alveolata</taxon>
        <taxon>Dinophyceae</taxon>
        <taxon>Suessiales</taxon>
        <taxon>Symbiodiniaceae</taxon>
        <taxon>Symbiodinium</taxon>
    </lineage>
</organism>